<dbReference type="InterPro" id="IPR006710">
    <property type="entry name" value="Glyco_hydro_43"/>
</dbReference>
<dbReference type="CDD" id="cd18617">
    <property type="entry name" value="GH43_XynB-like"/>
    <property type="match status" value="1"/>
</dbReference>
<evidence type="ECO:0000313" key="8">
    <source>
        <dbReference type="EMBL" id="SHM18265.1"/>
    </source>
</evidence>
<organism evidence="8 9">
    <name type="scientific">Anaerosporobacter mobilis DSM 15930</name>
    <dbReference type="NCBI Taxonomy" id="1120996"/>
    <lineage>
        <taxon>Bacteria</taxon>
        <taxon>Bacillati</taxon>
        <taxon>Bacillota</taxon>
        <taxon>Clostridia</taxon>
        <taxon>Lachnospirales</taxon>
        <taxon>Lachnospiraceae</taxon>
        <taxon>Anaerosporobacter</taxon>
    </lineage>
</organism>
<evidence type="ECO:0000256" key="3">
    <source>
        <dbReference type="ARBA" id="ARBA00023295"/>
    </source>
</evidence>
<feature type="site" description="Important for catalytic activity, responsible for pKa modulation of the active site Glu and correct orientation of both the proton donor and substrate" evidence="5">
    <location>
        <position position="120"/>
    </location>
</feature>
<dbReference type="InterPro" id="IPR023296">
    <property type="entry name" value="Glyco_hydro_beta-prop_sf"/>
</dbReference>
<evidence type="ECO:0000256" key="5">
    <source>
        <dbReference type="PIRSR" id="PIRSR606710-2"/>
    </source>
</evidence>
<dbReference type="SUPFAM" id="SSF49899">
    <property type="entry name" value="Concanavalin A-like lectins/glucanases"/>
    <property type="match status" value="1"/>
</dbReference>
<dbReference type="STRING" id="1120996.SAMN02746066_01043"/>
<dbReference type="InterPro" id="IPR041542">
    <property type="entry name" value="GH43_C2"/>
</dbReference>
<dbReference type="GO" id="GO:0004553">
    <property type="term" value="F:hydrolase activity, hydrolyzing O-glycosyl compounds"/>
    <property type="evidence" value="ECO:0007669"/>
    <property type="project" value="InterPro"/>
</dbReference>
<evidence type="ECO:0000256" key="2">
    <source>
        <dbReference type="ARBA" id="ARBA00022801"/>
    </source>
</evidence>
<evidence type="ECO:0000256" key="6">
    <source>
        <dbReference type="RuleBase" id="RU361187"/>
    </source>
</evidence>
<dbReference type="Pfam" id="PF04616">
    <property type="entry name" value="Glyco_hydro_43"/>
    <property type="match status" value="1"/>
</dbReference>
<gene>
    <name evidence="8" type="ORF">SAMN02746066_01043</name>
</gene>
<feature type="active site" description="Proton acceptor" evidence="4">
    <location>
        <position position="14"/>
    </location>
</feature>
<evidence type="ECO:0000256" key="1">
    <source>
        <dbReference type="ARBA" id="ARBA00009865"/>
    </source>
</evidence>
<dbReference type="SUPFAM" id="SSF75005">
    <property type="entry name" value="Arabinanase/levansucrase/invertase"/>
    <property type="match status" value="1"/>
</dbReference>
<feature type="active site" description="Proton donor" evidence="4">
    <location>
        <position position="174"/>
    </location>
</feature>
<accession>A0A1M7GPZ2</accession>
<dbReference type="OrthoDB" id="9801455at2"/>
<sequence length="508" mass="57755">MIYQNPIIKGFYPDPSVCKVEDTYYMVCSSMQYFPGVPLFKSTDLINWEQIGHCLTRKSQIALDKVNSSGGVFAPSIRYNNGRFYMTTTNDTTHQNFYVWTDDINGEWSEPIHVDQGGIDPSLYFEKDKTYFMSNGSDDFGVSGIVQCEIDIATGKKLTKSQTIWQGIGGRYLEGPHMYKINGMYYLLAAEGGTEFGHMVTYAKSDSIFGPFVSDPANPVLTNRNLGGYEIQGVGHGDLVEDNNGNWWLFHLGFRQIGRWATYHHLGREVFLTPITFGEDGWFIAGDHGTTTRQFETNRITEDVIQEEKRLYTFENTDWNTDWCFLRLPYNENYQLEEDRIKLTGTTISIDDIDSPTFVGLRQRDFNGIITCDVSITNGEAGITMYMDENHHYDLAIREKLDNKGNYEVIERLNIGNIKSVENSFDLTSNSKVTLVIYCANESYTFGIRVNGEERSLGNAYTRYLSSEVAGGFTGVMIGLYAYDSEESNVAEFTNFTCEYTENPLQIN</sequence>
<dbReference type="InterPro" id="IPR013320">
    <property type="entry name" value="ConA-like_dom_sf"/>
</dbReference>
<dbReference type="AlphaFoldDB" id="A0A1M7GPZ2"/>
<keyword evidence="3 6" id="KW-0326">Glycosidase</keyword>
<dbReference type="PANTHER" id="PTHR42812">
    <property type="entry name" value="BETA-XYLOSIDASE"/>
    <property type="match status" value="1"/>
</dbReference>
<dbReference type="PANTHER" id="PTHR42812:SF12">
    <property type="entry name" value="BETA-XYLOSIDASE-RELATED"/>
    <property type="match status" value="1"/>
</dbReference>
<evidence type="ECO:0000313" key="9">
    <source>
        <dbReference type="Proteomes" id="UP000184038"/>
    </source>
</evidence>
<keyword evidence="2 6" id="KW-0378">Hydrolase</keyword>
<dbReference type="Proteomes" id="UP000184038">
    <property type="component" value="Unassembled WGS sequence"/>
</dbReference>
<evidence type="ECO:0000259" key="7">
    <source>
        <dbReference type="Pfam" id="PF17851"/>
    </source>
</evidence>
<dbReference type="EMBL" id="FRCP01000007">
    <property type="protein sequence ID" value="SHM18265.1"/>
    <property type="molecule type" value="Genomic_DNA"/>
</dbReference>
<name>A0A1M7GPZ2_9FIRM</name>
<comment type="similarity">
    <text evidence="1 6">Belongs to the glycosyl hydrolase 43 family.</text>
</comment>
<feature type="domain" description="Beta-xylosidase C-terminal Concanavalin A-like" evidence="7">
    <location>
        <begin position="313"/>
        <end position="497"/>
    </location>
</feature>
<dbReference type="InterPro" id="IPR051795">
    <property type="entry name" value="Glycosyl_Hydrlase_43"/>
</dbReference>
<dbReference type="Pfam" id="PF17851">
    <property type="entry name" value="GH43_C2"/>
    <property type="match status" value="1"/>
</dbReference>
<dbReference type="Gene3D" id="2.115.10.20">
    <property type="entry name" value="Glycosyl hydrolase domain, family 43"/>
    <property type="match status" value="1"/>
</dbReference>
<reference evidence="8 9" key="1">
    <citation type="submission" date="2016-11" db="EMBL/GenBank/DDBJ databases">
        <authorList>
            <person name="Jaros S."/>
            <person name="Januszkiewicz K."/>
            <person name="Wedrychowicz H."/>
        </authorList>
    </citation>
    <scope>NUCLEOTIDE SEQUENCE [LARGE SCALE GENOMIC DNA]</scope>
    <source>
        <strain evidence="8 9">DSM 15930</strain>
    </source>
</reference>
<proteinExistence type="inferred from homology"/>
<dbReference type="Gene3D" id="2.60.120.200">
    <property type="match status" value="1"/>
</dbReference>
<dbReference type="RefSeq" id="WP_073284064.1">
    <property type="nucleotide sequence ID" value="NZ_FRCP01000007.1"/>
</dbReference>
<evidence type="ECO:0000256" key="4">
    <source>
        <dbReference type="PIRSR" id="PIRSR606710-1"/>
    </source>
</evidence>
<protein>
    <submittedName>
        <fullName evidence="8">Alpha-N-arabinofuranosidase</fullName>
    </submittedName>
</protein>
<keyword evidence="9" id="KW-1185">Reference proteome</keyword>
<dbReference type="GO" id="GO:0005975">
    <property type="term" value="P:carbohydrate metabolic process"/>
    <property type="evidence" value="ECO:0007669"/>
    <property type="project" value="InterPro"/>
</dbReference>